<dbReference type="PANTHER" id="PTHR43477:SF1">
    <property type="entry name" value="DIHYDROANTICAPSIN 7-DEHYDROGENASE"/>
    <property type="match status" value="1"/>
</dbReference>
<reference evidence="3 4" key="1">
    <citation type="submission" date="2022-01" db="EMBL/GenBank/DDBJ databases">
        <title>Whole genome-based taxonomy of the Shewanellaceae.</title>
        <authorList>
            <person name="Martin-Rodriguez A.J."/>
        </authorList>
    </citation>
    <scope>NUCLEOTIDE SEQUENCE [LARGE SCALE GENOMIC DNA]</scope>
    <source>
        <strain evidence="3 4">DSM 21332</strain>
    </source>
</reference>
<proteinExistence type="inferred from homology"/>
<evidence type="ECO:0000313" key="3">
    <source>
        <dbReference type="EMBL" id="MCL2915509.1"/>
    </source>
</evidence>
<dbReference type="InterPro" id="IPR036291">
    <property type="entry name" value="NAD(P)-bd_dom_sf"/>
</dbReference>
<name>A0ABT0NAQ6_9GAMM</name>
<dbReference type="RefSeq" id="WP_249250094.1">
    <property type="nucleotide sequence ID" value="NZ_JAKIKT010000007.1"/>
</dbReference>
<comment type="similarity">
    <text evidence="1">Belongs to the short-chain dehydrogenases/reductases (SDR) family.</text>
</comment>
<dbReference type="GO" id="GO:0047936">
    <property type="term" value="F:glucose 1-dehydrogenase [NAD(P)+] activity"/>
    <property type="evidence" value="ECO:0007669"/>
    <property type="project" value="UniProtKB-EC"/>
</dbReference>
<dbReference type="Proteomes" id="UP001202831">
    <property type="component" value="Unassembled WGS sequence"/>
</dbReference>
<dbReference type="PROSITE" id="PS00061">
    <property type="entry name" value="ADH_SHORT"/>
    <property type="match status" value="1"/>
</dbReference>
<dbReference type="PANTHER" id="PTHR43477">
    <property type="entry name" value="DIHYDROANTICAPSIN 7-DEHYDROGENASE"/>
    <property type="match status" value="1"/>
</dbReference>
<gene>
    <name evidence="3" type="ORF">L2725_17280</name>
</gene>
<keyword evidence="2 3" id="KW-0560">Oxidoreductase</keyword>
<dbReference type="EMBL" id="JAKIKT010000007">
    <property type="protein sequence ID" value="MCL2915509.1"/>
    <property type="molecule type" value="Genomic_DNA"/>
</dbReference>
<dbReference type="InterPro" id="IPR051122">
    <property type="entry name" value="SDR_DHRS6-like"/>
</dbReference>
<dbReference type="NCBIfam" id="NF005559">
    <property type="entry name" value="PRK07231.1"/>
    <property type="match status" value="1"/>
</dbReference>
<evidence type="ECO:0000256" key="2">
    <source>
        <dbReference type="ARBA" id="ARBA00023002"/>
    </source>
</evidence>
<dbReference type="SUPFAM" id="SSF51735">
    <property type="entry name" value="NAD(P)-binding Rossmann-fold domains"/>
    <property type="match status" value="1"/>
</dbReference>
<dbReference type="Gene3D" id="3.40.50.720">
    <property type="entry name" value="NAD(P)-binding Rossmann-like Domain"/>
    <property type="match status" value="1"/>
</dbReference>
<comment type="caution">
    <text evidence="3">The sequence shown here is derived from an EMBL/GenBank/DDBJ whole genome shotgun (WGS) entry which is preliminary data.</text>
</comment>
<dbReference type="Pfam" id="PF13561">
    <property type="entry name" value="adh_short_C2"/>
    <property type="match status" value="1"/>
</dbReference>
<dbReference type="PRINTS" id="PR00080">
    <property type="entry name" value="SDRFAMILY"/>
</dbReference>
<organism evidence="3 4">
    <name type="scientific">Shewanella corallii</name>
    <dbReference type="NCBI Taxonomy" id="560080"/>
    <lineage>
        <taxon>Bacteria</taxon>
        <taxon>Pseudomonadati</taxon>
        <taxon>Pseudomonadota</taxon>
        <taxon>Gammaproteobacteria</taxon>
        <taxon>Alteromonadales</taxon>
        <taxon>Shewanellaceae</taxon>
        <taxon>Shewanella</taxon>
    </lineage>
</organism>
<keyword evidence="4" id="KW-1185">Reference proteome</keyword>
<dbReference type="InterPro" id="IPR002347">
    <property type="entry name" value="SDR_fam"/>
</dbReference>
<evidence type="ECO:0000313" key="4">
    <source>
        <dbReference type="Proteomes" id="UP001202831"/>
    </source>
</evidence>
<dbReference type="PRINTS" id="PR00081">
    <property type="entry name" value="GDHRDH"/>
</dbReference>
<evidence type="ECO:0000256" key="1">
    <source>
        <dbReference type="ARBA" id="ARBA00006484"/>
    </source>
</evidence>
<accession>A0ABT0NAQ6</accession>
<protein>
    <submittedName>
        <fullName evidence="3">Glucose 1-dehydrogenase</fullName>
        <ecNumber evidence="3">1.1.1.47</ecNumber>
    </submittedName>
</protein>
<dbReference type="EC" id="1.1.1.47" evidence="3"/>
<sequence length="263" mass="27903">MINLSDKVALITGAASGIGLHTAQYFSKAGARVIASDINIEGLESAFANSPNPIDFIAHDVSSEQDWQAVFEFIKSKYQDFNILVNNAGIFKDGNIEDMSYEDYQSVFKVNTLGTFLGVKYAIESFRAFGKANEPVTGSVVNVSSMAGIRALKGMGAYCASKAAVSNMTRSIAVECGTNGEFIRINAVNPGTVRTELTESAFGSDFFDQFSQDTLPIPMADYGRPDDIAAAIAFLASDKAEVVTGADLTIDGGWAAGLAGLNL</sequence>
<dbReference type="InterPro" id="IPR020904">
    <property type="entry name" value="Sc_DH/Rdtase_CS"/>
</dbReference>